<dbReference type="GO" id="GO:0009253">
    <property type="term" value="P:peptidoglycan catabolic process"/>
    <property type="evidence" value="ECO:0007669"/>
    <property type="project" value="TreeGrafter"/>
</dbReference>
<dbReference type="Proteomes" id="UP000019593">
    <property type="component" value="Chromosome"/>
</dbReference>
<dbReference type="SUPFAM" id="SSF53955">
    <property type="entry name" value="Lysozyme-like"/>
    <property type="match status" value="1"/>
</dbReference>
<dbReference type="Pfam" id="PF01471">
    <property type="entry name" value="PG_binding_1"/>
    <property type="match status" value="1"/>
</dbReference>
<dbReference type="NCBIfam" id="TIGR02283">
    <property type="entry name" value="MltB_2"/>
    <property type="match status" value="1"/>
</dbReference>
<feature type="domain" description="Peptidoglycan binding-like" evidence="2">
    <location>
        <begin position="338"/>
        <end position="392"/>
    </location>
</feature>
<evidence type="ECO:0000259" key="3">
    <source>
        <dbReference type="Pfam" id="PF13406"/>
    </source>
</evidence>
<sequence>MKRFVMAGLCALGLSGGAATAQQCGGDFGQFVQGLREEALARGHSAQSVNTFFSHANYYQRAVDADRRQGIFTVPFTEFARRLISQNRLDNGRANGQRYAAVFDEIERRFGVSRGILLSFWAFETDFGAFQGDYNTLDALVTLAHDCRRPHIFRPQIFAALELYEHGDFDPVNTMGAWAGEIGMVQMLPEDILENGIDGDGDGHVYLQTSAADALMSGANVLRSLGWRAGEPWLVEITVPSDLDWFQTGIHTSRSVSEWEADGVRARNGGALPMRNAQASVVIPQGRNGPAFLAYPNFNVLFEWNESFTYVLTAAYFGTRLEGAPVMDARNPDAGLDGNSMRELQRRLQALGHDVGGIDGILGAGTRMAVRQEQRRLGLPADAWPTWQLLNAL</sequence>
<dbReference type="Pfam" id="PF13406">
    <property type="entry name" value="SLT_2"/>
    <property type="match status" value="1"/>
</dbReference>
<dbReference type="Gene3D" id="1.10.8.350">
    <property type="entry name" value="Bacterial muramidase"/>
    <property type="match status" value="1"/>
</dbReference>
<organism evidence="4 5">
    <name type="scientific">Roseicyclus elongatus DSM 19469</name>
    <dbReference type="NCBI Taxonomy" id="1294273"/>
    <lineage>
        <taxon>Bacteria</taxon>
        <taxon>Pseudomonadati</taxon>
        <taxon>Pseudomonadota</taxon>
        <taxon>Alphaproteobacteria</taxon>
        <taxon>Rhodobacterales</taxon>
        <taxon>Roseobacteraceae</taxon>
        <taxon>Roseicyclus</taxon>
    </lineage>
</organism>
<dbReference type="EMBL" id="CP004372">
    <property type="protein sequence ID" value="AHM03339.1"/>
    <property type="molecule type" value="Genomic_DNA"/>
</dbReference>
<feature type="chain" id="PRO_5004912665" evidence="1">
    <location>
        <begin position="22"/>
        <end position="393"/>
    </location>
</feature>
<accession>W8RQ94</accession>
<dbReference type="PANTHER" id="PTHR30163:SF8">
    <property type="entry name" value="LYTIC MUREIN TRANSGLYCOSYLASE"/>
    <property type="match status" value="1"/>
</dbReference>
<dbReference type="GO" id="GO:0016798">
    <property type="term" value="F:hydrolase activity, acting on glycosyl bonds"/>
    <property type="evidence" value="ECO:0007669"/>
    <property type="project" value="UniProtKB-KW"/>
</dbReference>
<dbReference type="Gene3D" id="1.10.101.10">
    <property type="entry name" value="PGBD-like superfamily/PGBD"/>
    <property type="match status" value="1"/>
</dbReference>
<dbReference type="InterPro" id="IPR011970">
    <property type="entry name" value="MltB_2"/>
</dbReference>
<keyword evidence="4" id="KW-0326">Glycosidase</keyword>
<gene>
    <name evidence="4" type="ORF">roselon_00939</name>
</gene>
<dbReference type="KEGG" id="red:roselon_00939"/>
<dbReference type="InterPro" id="IPR023346">
    <property type="entry name" value="Lysozyme-like_dom_sf"/>
</dbReference>
<evidence type="ECO:0000256" key="1">
    <source>
        <dbReference type="SAM" id="SignalP"/>
    </source>
</evidence>
<dbReference type="RefSeq" id="WP_025311216.1">
    <property type="nucleotide sequence ID" value="NZ_CP004372.1"/>
</dbReference>
<proteinExistence type="predicted"/>
<evidence type="ECO:0000259" key="2">
    <source>
        <dbReference type="Pfam" id="PF01471"/>
    </source>
</evidence>
<dbReference type="eggNOG" id="COG2951">
    <property type="taxonomic scope" value="Bacteria"/>
</dbReference>
<dbReference type="EC" id="3.2.1.-" evidence="4"/>
<dbReference type="InterPro" id="IPR031304">
    <property type="entry name" value="SLT_2"/>
</dbReference>
<dbReference type="eggNOG" id="COG3409">
    <property type="taxonomic scope" value="Bacteria"/>
</dbReference>
<dbReference type="InterPro" id="IPR036366">
    <property type="entry name" value="PGBDSf"/>
</dbReference>
<dbReference type="GO" id="GO:0008933">
    <property type="term" value="F:peptidoglycan lytic transglycosylase activity"/>
    <property type="evidence" value="ECO:0007669"/>
    <property type="project" value="TreeGrafter"/>
</dbReference>
<keyword evidence="5" id="KW-1185">Reference proteome</keyword>
<dbReference type="PATRIC" id="fig|1294273.3.peg.919"/>
<evidence type="ECO:0000313" key="4">
    <source>
        <dbReference type="EMBL" id="AHM03339.1"/>
    </source>
</evidence>
<dbReference type="HOGENOM" id="CLU_035402_0_2_5"/>
<feature type="signal peptide" evidence="1">
    <location>
        <begin position="1"/>
        <end position="21"/>
    </location>
</feature>
<dbReference type="PANTHER" id="PTHR30163">
    <property type="entry name" value="MEMBRANE-BOUND LYTIC MUREIN TRANSGLYCOSYLASE B"/>
    <property type="match status" value="1"/>
</dbReference>
<dbReference type="SUPFAM" id="SSF47090">
    <property type="entry name" value="PGBD-like"/>
    <property type="match status" value="1"/>
</dbReference>
<dbReference type="Gene3D" id="1.10.530.10">
    <property type="match status" value="1"/>
</dbReference>
<dbReference type="OrthoDB" id="9808544at2"/>
<name>W8RQ94_9RHOB</name>
<dbReference type="InterPro" id="IPR043426">
    <property type="entry name" value="MltB-like"/>
</dbReference>
<dbReference type="STRING" id="1294273.roselon_00939"/>
<reference evidence="4 5" key="1">
    <citation type="submission" date="2013-03" db="EMBL/GenBank/DDBJ databases">
        <authorList>
            <person name="Fiebig A."/>
            <person name="Goeker M."/>
            <person name="Klenk H.-P.P."/>
        </authorList>
    </citation>
    <scope>NUCLEOTIDE SEQUENCE [LARGE SCALE GENOMIC DNA]</scope>
    <source>
        <strain evidence="5">DSM 19469</strain>
    </source>
</reference>
<keyword evidence="4" id="KW-0378">Hydrolase</keyword>
<dbReference type="AlphaFoldDB" id="W8RQ94"/>
<dbReference type="InterPro" id="IPR036365">
    <property type="entry name" value="PGBD-like_sf"/>
</dbReference>
<feature type="domain" description="Transglycosylase SLT" evidence="3">
    <location>
        <begin position="28"/>
        <end position="317"/>
    </location>
</feature>
<protein>
    <submittedName>
        <fullName evidence="4">Membrane-bound lytic murein transglycosylase B</fullName>
        <ecNumber evidence="4">3.2.1.-</ecNumber>
    </submittedName>
</protein>
<evidence type="ECO:0000313" key="5">
    <source>
        <dbReference type="Proteomes" id="UP000019593"/>
    </source>
</evidence>
<keyword evidence="1" id="KW-0732">Signal</keyword>
<dbReference type="InterPro" id="IPR002477">
    <property type="entry name" value="Peptidoglycan-bd-like"/>
</dbReference>